<evidence type="ECO:0000313" key="3">
    <source>
        <dbReference type="Proteomes" id="UP001174694"/>
    </source>
</evidence>
<protein>
    <submittedName>
        <fullName evidence="2">Uncharacterized protein</fullName>
    </submittedName>
</protein>
<evidence type="ECO:0000313" key="2">
    <source>
        <dbReference type="EMBL" id="KAJ9155679.1"/>
    </source>
</evidence>
<comment type="caution">
    <text evidence="2">The sequence shown here is derived from an EMBL/GenBank/DDBJ whole genome shotgun (WGS) entry which is preliminary data.</text>
</comment>
<keyword evidence="1" id="KW-0732">Signal</keyword>
<dbReference type="Proteomes" id="UP001174694">
    <property type="component" value="Unassembled WGS sequence"/>
</dbReference>
<reference evidence="2" key="1">
    <citation type="submission" date="2022-07" db="EMBL/GenBank/DDBJ databases">
        <title>Fungi with potential for degradation of polypropylene.</title>
        <authorList>
            <person name="Gostincar C."/>
        </authorList>
    </citation>
    <scope>NUCLEOTIDE SEQUENCE</scope>
    <source>
        <strain evidence="2">EXF-13308</strain>
    </source>
</reference>
<dbReference type="EMBL" id="JANBVO010000003">
    <property type="protein sequence ID" value="KAJ9155679.1"/>
    <property type="molecule type" value="Genomic_DNA"/>
</dbReference>
<gene>
    <name evidence="2" type="ORF">NKR23_g1818</name>
</gene>
<dbReference type="AlphaFoldDB" id="A0AA38VVU5"/>
<accession>A0AA38VVU5</accession>
<feature type="chain" id="PRO_5041377001" evidence="1">
    <location>
        <begin position="28"/>
        <end position="112"/>
    </location>
</feature>
<organism evidence="2 3">
    <name type="scientific">Pleurostoma richardsiae</name>
    <dbReference type="NCBI Taxonomy" id="41990"/>
    <lineage>
        <taxon>Eukaryota</taxon>
        <taxon>Fungi</taxon>
        <taxon>Dikarya</taxon>
        <taxon>Ascomycota</taxon>
        <taxon>Pezizomycotina</taxon>
        <taxon>Sordariomycetes</taxon>
        <taxon>Sordariomycetidae</taxon>
        <taxon>Calosphaeriales</taxon>
        <taxon>Pleurostomataceae</taxon>
        <taxon>Pleurostoma</taxon>
    </lineage>
</organism>
<evidence type="ECO:0000256" key="1">
    <source>
        <dbReference type="SAM" id="SignalP"/>
    </source>
</evidence>
<sequence>MSRHRGGDRTILLEGFLLALSDIFVEAVSNRYVSFIAVPPEEVGTRIVQSGVPAHLEPGDRTASLACRVANYPVHLYRGRYAPVRACAAGIWRTTLSRSCFFVREAACFSTV</sequence>
<keyword evidence="3" id="KW-1185">Reference proteome</keyword>
<name>A0AA38VVU5_9PEZI</name>
<proteinExistence type="predicted"/>
<feature type="signal peptide" evidence="1">
    <location>
        <begin position="1"/>
        <end position="27"/>
    </location>
</feature>